<feature type="domain" description="RNA polymerase sigma factor 70 region 4 type 2" evidence="7">
    <location>
        <begin position="129"/>
        <end position="180"/>
    </location>
</feature>
<dbReference type="eggNOG" id="COG1595">
    <property type="taxonomic scope" value="Bacteria"/>
</dbReference>
<dbReference type="PANTHER" id="PTHR43133:SF8">
    <property type="entry name" value="RNA POLYMERASE SIGMA FACTOR HI_1459-RELATED"/>
    <property type="match status" value="1"/>
</dbReference>
<dbReference type="STRING" id="929713.NIASO_12160"/>
<dbReference type="InterPro" id="IPR036388">
    <property type="entry name" value="WH-like_DNA-bd_sf"/>
</dbReference>
<dbReference type="PANTHER" id="PTHR43133">
    <property type="entry name" value="RNA POLYMERASE ECF-TYPE SIGMA FACTO"/>
    <property type="match status" value="1"/>
</dbReference>
<dbReference type="InterPro" id="IPR014284">
    <property type="entry name" value="RNA_pol_sigma-70_dom"/>
</dbReference>
<sequence>MFIRVNREELNHMSDQQLLQQYRREQDRFWLGILLQRYTLLLFGVCMKYLKDETEAQDAVQQIFLKVIQEVHKYKIDYFKSWLYTVAKNHCLSVLRDRKGKIPVELNENDLEDQVEPAPEETAEVTPEILQNALNALSPEQRQSVTLFYLEKKSYQDISESQGYSLMQVKSFIQNGKRNLKLLIQKIARESKKEND</sequence>
<dbReference type="Proteomes" id="UP000003586">
    <property type="component" value="Chromosome"/>
</dbReference>
<evidence type="ECO:0000256" key="1">
    <source>
        <dbReference type="ARBA" id="ARBA00010641"/>
    </source>
</evidence>
<dbReference type="Pfam" id="PF04542">
    <property type="entry name" value="Sigma70_r2"/>
    <property type="match status" value="1"/>
</dbReference>
<dbReference type="SUPFAM" id="SSF88659">
    <property type="entry name" value="Sigma3 and sigma4 domains of RNA polymerase sigma factors"/>
    <property type="match status" value="1"/>
</dbReference>
<dbReference type="InterPro" id="IPR013249">
    <property type="entry name" value="RNA_pol_sigma70_r4_t2"/>
</dbReference>
<dbReference type="NCBIfam" id="TIGR02937">
    <property type="entry name" value="sigma70-ECF"/>
    <property type="match status" value="1"/>
</dbReference>
<keyword evidence="4" id="KW-0238">DNA-binding</keyword>
<evidence type="ECO:0000313" key="9">
    <source>
        <dbReference type="Proteomes" id="UP000003586"/>
    </source>
</evidence>
<organism evidence="8 9">
    <name type="scientific">Niabella soli DSM 19437</name>
    <dbReference type="NCBI Taxonomy" id="929713"/>
    <lineage>
        <taxon>Bacteria</taxon>
        <taxon>Pseudomonadati</taxon>
        <taxon>Bacteroidota</taxon>
        <taxon>Chitinophagia</taxon>
        <taxon>Chitinophagales</taxon>
        <taxon>Chitinophagaceae</taxon>
        <taxon>Niabella</taxon>
    </lineage>
</organism>
<dbReference type="InterPro" id="IPR013325">
    <property type="entry name" value="RNA_pol_sigma_r2"/>
</dbReference>
<evidence type="ECO:0000313" key="8">
    <source>
        <dbReference type="EMBL" id="AHF15702.1"/>
    </source>
</evidence>
<evidence type="ECO:0000256" key="4">
    <source>
        <dbReference type="ARBA" id="ARBA00023125"/>
    </source>
</evidence>
<dbReference type="EMBL" id="CP007035">
    <property type="protein sequence ID" value="AHF15702.1"/>
    <property type="molecule type" value="Genomic_DNA"/>
</dbReference>
<comment type="similarity">
    <text evidence="1">Belongs to the sigma-70 factor family. ECF subfamily.</text>
</comment>
<dbReference type="KEGG" id="nso:NIASO_12160"/>
<dbReference type="SUPFAM" id="SSF88946">
    <property type="entry name" value="Sigma2 domain of RNA polymerase sigma factors"/>
    <property type="match status" value="1"/>
</dbReference>
<dbReference type="GO" id="GO:0016987">
    <property type="term" value="F:sigma factor activity"/>
    <property type="evidence" value="ECO:0007669"/>
    <property type="project" value="UniProtKB-KW"/>
</dbReference>
<keyword evidence="2" id="KW-0805">Transcription regulation</keyword>
<evidence type="ECO:0000259" key="7">
    <source>
        <dbReference type="Pfam" id="PF08281"/>
    </source>
</evidence>
<dbReference type="InterPro" id="IPR039425">
    <property type="entry name" value="RNA_pol_sigma-70-like"/>
</dbReference>
<evidence type="ECO:0000256" key="2">
    <source>
        <dbReference type="ARBA" id="ARBA00023015"/>
    </source>
</evidence>
<evidence type="ECO:0000256" key="3">
    <source>
        <dbReference type="ARBA" id="ARBA00023082"/>
    </source>
</evidence>
<accession>W0EY86</accession>
<keyword evidence="9" id="KW-1185">Reference proteome</keyword>
<proteinExistence type="inferred from homology"/>
<dbReference type="Gene3D" id="1.10.1740.10">
    <property type="match status" value="1"/>
</dbReference>
<dbReference type="Gene3D" id="1.10.10.10">
    <property type="entry name" value="Winged helix-like DNA-binding domain superfamily/Winged helix DNA-binding domain"/>
    <property type="match status" value="1"/>
</dbReference>
<evidence type="ECO:0000259" key="6">
    <source>
        <dbReference type="Pfam" id="PF04542"/>
    </source>
</evidence>
<reference evidence="8 9" key="1">
    <citation type="submission" date="2013-12" db="EMBL/GenBank/DDBJ databases">
        <authorList>
            <consortium name="DOE Joint Genome Institute"/>
            <person name="Eisen J."/>
            <person name="Huntemann M."/>
            <person name="Han J."/>
            <person name="Chen A."/>
            <person name="Kyrpides N."/>
            <person name="Mavromatis K."/>
            <person name="Markowitz V."/>
            <person name="Palaniappan K."/>
            <person name="Ivanova N."/>
            <person name="Schaumberg A."/>
            <person name="Pati A."/>
            <person name="Liolios K."/>
            <person name="Nordberg H.P."/>
            <person name="Cantor M.N."/>
            <person name="Hua S.X."/>
            <person name="Woyke T."/>
        </authorList>
    </citation>
    <scope>NUCLEOTIDE SEQUENCE [LARGE SCALE GENOMIC DNA]</scope>
    <source>
        <strain evidence="9">DSM 19437</strain>
    </source>
</reference>
<dbReference type="GO" id="GO:0003677">
    <property type="term" value="F:DNA binding"/>
    <property type="evidence" value="ECO:0007669"/>
    <property type="project" value="UniProtKB-KW"/>
</dbReference>
<name>W0EY86_9BACT</name>
<dbReference type="InterPro" id="IPR007627">
    <property type="entry name" value="RNA_pol_sigma70_r2"/>
</dbReference>
<evidence type="ECO:0000256" key="5">
    <source>
        <dbReference type="ARBA" id="ARBA00023163"/>
    </source>
</evidence>
<keyword evidence="3" id="KW-0731">Sigma factor</keyword>
<dbReference type="HOGENOM" id="CLU_047691_9_3_10"/>
<dbReference type="AlphaFoldDB" id="W0EY86"/>
<feature type="domain" description="RNA polymerase sigma-70 region 2" evidence="6">
    <location>
        <begin position="34"/>
        <end position="99"/>
    </location>
</feature>
<protein>
    <submittedName>
        <fullName evidence="8">RNA polymerase sigma70 factor</fullName>
    </submittedName>
</protein>
<dbReference type="Pfam" id="PF08281">
    <property type="entry name" value="Sigma70_r4_2"/>
    <property type="match status" value="1"/>
</dbReference>
<dbReference type="InterPro" id="IPR013324">
    <property type="entry name" value="RNA_pol_sigma_r3/r4-like"/>
</dbReference>
<gene>
    <name evidence="8" type="ORF">NIASO_12160</name>
</gene>
<keyword evidence="5" id="KW-0804">Transcription</keyword>
<dbReference type="GO" id="GO:0006352">
    <property type="term" value="P:DNA-templated transcription initiation"/>
    <property type="evidence" value="ECO:0007669"/>
    <property type="project" value="InterPro"/>
</dbReference>